<dbReference type="InterPro" id="IPR056691">
    <property type="entry name" value="DUF7789"/>
</dbReference>
<feature type="transmembrane region" description="Helical" evidence="1">
    <location>
        <begin position="173"/>
        <end position="195"/>
    </location>
</feature>
<keyword evidence="4" id="KW-1185">Reference proteome</keyword>
<dbReference type="PANTHER" id="PTHR39299:SF1">
    <property type="entry name" value="TRANSMEMBRANE PROTEIN"/>
    <property type="match status" value="1"/>
</dbReference>
<feature type="domain" description="DUF7789" evidence="2">
    <location>
        <begin position="30"/>
        <end position="112"/>
    </location>
</feature>
<dbReference type="PANTHER" id="PTHR39299">
    <property type="entry name" value="TRANSMEMBRANE PROTEIN"/>
    <property type="match status" value="1"/>
</dbReference>
<proteinExistence type="predicted"/>
<feature type="transmembrane region" description="Helical" evidence="1">
    <location>
        <begin position="97"/>
        <end position="123"/>
    </location>
</feature>
<dbReference type="Pfam" id="PF25044">
    <property type="entry name" value="DUF7789"/>
    <property type="match status" value="2"/>
</dbReference>
<name>A0AAD9R1Z5_ACRCE</name>
<evidence type="ECO:0000313" key="4">
    <source>
        <dbReference type="Proteomes" id="UP001249851"/>
    </source>
</evidence>
<sequence>MTRTKRAVHFKVVYEIKQPQQQSERLVHLKPDDPDFTFAIIVLINIGFCLFYAIHGVLREREFELYAYIGAITAILVYIVIDLAVNESRTRLKWGRFGAIICLGPPNIYFAIKVAQDFGYLAFRTVGASEAIHRMYRCAGRFSCLLKFDLQLAVSLSVLVITNVTKMSDEAKITVSVGVPLQLFWSILGWLAIINDWQRETADGNDVLIYSFLGAAVAALLVRALLLYSLRCVVNNFGKGLKEQVFNLPITGEEPPIFPRKRDTAECCGIIWRGPLG</sequence>
<dbReference type="Proteomes" id="UP001249851">
    <property type="component" value="Unassembled WGS sequence"/>
</dbReference>
<accession>A0AAD9R1Z5</accession>
<dbReference type="AlphaFoldDB" id="A0AAD9R1Z5"/>
<feature type="transmembrane region" description="Helical" evidence="1">
    <location>
        <begin position="207"/>
        <end position="230"/>
    </location>
</feature>
<evidence type="ECO:0000313" key="3">
    <source>
        <dbReference type="EMBL" id="KAK2571527.1"/>
    </source>
</evidence>
<feature type="transmembrane region" description="Helical" evidence="1">
    <location>
        <begin position="36"/>
        <end position="58"/>
    </location>
</feature>
<feature type="transmembrane region" description="Helical" evidence="1">
    <location>
        <begin position="65"/>
        <end position="85"/>
    </location>
</feature>
<evidence type="ECO:0000259" key="2">
    <source>
        <dbReference type="Pfam" id="PF25044"/>
    </source>
</evidence>
<comment type="caution">
    <text evidence="3">The sequence shown here is derived from an EMBL/GenBank/DDBJ whole genome shotgun (WGS) entry which is preliminary data.</text>
</comment>
<dbReference type="EMBL" id="JARQWQ010000006">
    <property type="protein sequence ID" value="KAK2571527.1"/>
    <property type="molecule type" value="Genomic_DNA"/>
</dbReference>
<reference evidence="3" key="2">
    <citation type="journal article" date="2023" name="Science">
        <title>Genomic signatures of disease resistance in endangered staghorn corals.</title>
        <authorList>
            <person name="Vollmer S.V."/>
            <person name="Selwyn J.D."/>
            <person name="Despard B.A."/>
            <person name="Roesel C.L."/>
        </authorList>
    </citation>
    <scope>NUCLEOTIDE SEQUENCE</scope>
    <source>
        <strain evidence="3">K2</strain>
    </source>
</reference>
<evidence type="ECO:0000256" key="1">
    <source>
        <dbReference type="SAM" id="Phobius"/>
    </source>
</evidence>
<keyword evidence="1" id="KW-1133">Transmembrane helix</keyword>
<keyword evidence="1" id="KW-0812">Transmembrane</keyword>
<keyword evidence="1" id="KW-0472">Membrane</keyword>
<gene>
    <name evidence="3" type="ORF">P5673_004133</name>
</gene>
<feature type="domain" description="DUF7789" evidence="2">
    <location>
        <begin position="126"/>
        <end position="193"/>
    </location>
</feature>
<organism evidence="3 4">
    <name type="scientific">Acropora cervicornis</name>
    <name type="common">Staghorn coral</name>
    <dbReference type="NCBI Taxonomy" id="6130"/>
    <lineage>
        <taxon>Eukaryota</taxon>
        <taxon>Metazoa</taxon>
        <taxon>Cnidaria</taxon>
        <taxon>Anthozoa</taxon>
        <taxon>Hexacorallia</taxon>
        <taxon>Scleractinia</taxon>
        <taxon>Astrocoeniina</taxon>
        <taxon>Acroporidae</taxon>
        <taxon>Acropora</taxon>
    </lineage>
</organism>
<protein>
    <recommendedName>
        <fullName evidence="2">DUF7789 domain-containing protein</fullName>
    </recommendedName>
</protein>
<reference evidence="3" key="1">
    <citation type="journal article" date="2023" name="G3 (Bethesda)">
        <title>Whole genome assembly and annotation of the endangered Caribbean coral Acropora cervicornis.</title>
        <authorList>
            <person name="Selwyn J.D."/>
            <person name="Vollmer S.V."/>
        </authorList>
    </citation>
    <scope>NUCLEOTIDE SEQUENCE</scope>
    <source>
        <strain evidence="3">K2</strain>
    </source>
</reference>